<dbReference type="PIRSF" id="PIRSF016262">
    <property type="entry name" value="LPLase"/>
    <property type="match status" value="1"/>
</dbReference>
<dbReference type="InterPro" id="IPR004143">
    <property type="entry name" value="BPL_LPL_catalytic"/>
</dbReference>
<protein>
    <recommendedName>
        <fullName evidence="6">Octanoyl-[acyl-carrier-protein]:protein N-octanoyltransferase LIPT2, mitochondrial</fullName>
        <ecNumber evidence="6">2.3.1.181</ecNumber>
    </recommendedName>
</protein>
<evidence type="ECO:0000256" key="6">
    <source>
        <dbReference type="PIRNR" id="PIRNR016262"/>
    </source>
</evidence>
<keyword evidence="6" id="KW-0496">Mitochondrion</keyword>
<dbReference type="InterPro" id="IPR000544">
    <property type="entry name" value="Octanoyltransferase"/>
</dbReference>
<comment type="similarity">
    <text evidence="3 6">Belongs to the LipB family.</text>
</comment>
<dbReference type="EC" id="2.3.1.181" evidence="6"/>
<dbReference type="CDD" id="cd16444">
    <property type="entry name" value="LipB"/>
    <property type="match status" value="1"/>
</dbReference>
<dbReference type="Proteomes" id="UP000092460">
    <property type="component" value="Unassembled WGS sequence"/>
</dbReference>
<dbReference type="Pfam" id="PF21948">
    <property type="entry name" value="LplA-B_cat"/>
    <property type="match status" value="1"/>
</dbReference>
<dbReference type="STRING" id="67801.A0A1B0AL12"/>
<evidence type="ECO:0000313" key="12">
    <source>
        <dbReference type="Proteomes" id="UP000092460"/>
    </source>
</evidence>
<keyword evidence="5 6" id="KW-0012">Acyltransferase</keyword>
<dbReference type="PANTHER" id="PTHR10993:SF7">
    <property type="entry name" value="LIPOYLTRANSFERASE 2, MITOCHONDRIAL-RELATED"/>
    <property type="match status" value="1"/>
</dbReference>
<evidence type="ECO:0000256" key="9">
    <source>
        <dbReference type="PIRSR" id="PIRSR016262-3"/>
    </source>
</evidence>
<comment type="catalytic activity">
    <reaction evidence="6">
        <text>octanoyl-[ACP] + L-lysyl-[protein] = N(6)-octanoyl-L-lysyl-[protein] + holo-[ACP] + H(+)</text>
        <dbReference type="Rhea" id="RHEA:17665"/>
        <dbReference type="Rhea" id="RHEA-COMP:9636"/>
        <dbReference type="Rhea" id="RHEA-COMP:9685"/>
        <dbReference type="Rhea" id="RHEA-COMP:9752"/>
        <dbReference type="Rhea" id="RHEA-COMP:9928"/>
        <dbReference type="ChEBI" id="CHEBI:15378"/>
        <dbReference type="ChEBI" id="CHEBI:29969"/>
        <dbReference type="ChEBI" id="CHEBI:64479"/>
        <dbReference type="ChEBI" id="CHEBI:78463"/>
        <dbReference type="ChEBI" id="CHEBI:78809"/>
        <dbReference type="EC" id="2.3.1.181"/>
    </reaction>
</comment>
<dbReference type="PROSITE" id="PS01313">
    <property type="entry name" value="LIPB"/>
    <property type="match status" value="1"/>
</dbReference>
<dbReference type="InterPro" id="IPR020605">
    <property type="entry name" value="Octanoyltransferase_CS"/>
</dbReference>
<dbReference type="UniPathway" id="UPA00538">
    <property type="reaction ID" value="UER00592"/>
</dbReference>
<reference evidence="11" key="2">
    <citation type="submission" date="2020-05" db="UniProtKB">
        <authorList>
            <consortium name="EnsemblMetazoa"/>
        </authorList>
    </citation>
    <scope>IDENTIFICATION</scope>
    <source>
        <strain evidence="11">IAEA</strain>
    </source>
</reference>
<dbReference type="NCBIfam" id="TIGR00214">
    <property type="entry name" value="lipB"/>
    <property type="match status" value="1"/>
</dbReference>
<feature type="binding site" evidence="8">
    <location>
        <begin position="150"/>
        <end position="152"/>
    </location>
    <ligand>
        <name>substrate</name>
    </ligand>
</feature>
<evidence type="ECO:0000256" key="2">
    <source>
        <dbReference type="ARBA" id="ARBA00004821"/>
    </source>
</evidence>
<evidence type="ECO:0000256" key="1">
    <source>
        <dbReference type="ARBA" id="ARBA00004173"/>
    </source>
</evidence>
<evidence type="ECO:0000256" key="4">
    <source>
        <dbReference type="ARBA" id="ARBA00022679"/>
    </source>
</evidence>
<dbReference type="HAMAP" id="MF_00013">
    <property type="entry name" value="LipB"/>
    <property type="match status" value="1"/>
</dbReference>
<dbReference type="EMBL" id="JXJN01029586">
    <property type="status" value="NOT_ANNOTATED_CDS"/>
    <property type="molecule type" value="Genomic_DNA"/>
</dbReference>
<dbReference type="AlphaFoldDB" id="A0A1B0AL12"/>
<name>A0A1B0AL12_9MUSC</name>
<comment type="pathway">
    <text evidence="2 6">Protein modification; protein lipoylation via endogenous pathway; protein N(6)-(lipoyl)lysine from octanoyl-[acyl-carrier-protein]: step 1/2.</text>
</comment>
<reference evidence="12" key="1">
    <citation type="submission" date="2015-01" db="EMBL/GenBank/DDBJ databases">
        <authorList>
            <person name="Aksoy S."/>
            <person name="Warren W."/>
            <person name="Wilson R.K."/>
        </authorList>
    </citation>
    <scope>NUCLEOTIDE SEQUENCE [LARGE SCALE GENOMIC DNA]</scope>
    <source>
        <strain evidence="12">IAEA</strain>
    </source>
</reference>
<dbReference type="SUPFAM" id="SSF55681">
    <property type="entry name" value="Class II aaRS and biotin synthetases"/>
    <property type="match status" value="1"/>
</dbReference>
<dbReference type="PANTHER" id="PTHR10993">
    <property type="entry name" value="OCTANOYLTRANSFERASE"/>
    <property type="match status" value="1"/>
</dbReference>
<dbReference type="VEuPathDB" id="VectorBase:GPPI000500"/>
<comment type="function">
    <text evidence="6">Catalyzes the transfer of endogenously produced octanoic acid from octanoyl-acyl-carrier-protein onto the lipoyl domains of lipoate-dependent enzymes. Lipoyl-ACP can also act as a substrate although octanoyl-ACP is likely to be the physiological substrate.</text>
</comment>
<evidence type="ECO:0000256" key="8">
    <source>
        <dbReference type="PIRSR" id="PIRSR016262-2"/>
    </source>
</evidence>
<evidence type="ECO:0000313" key="11">
    <source>
        <dbReference type="EnsemblMetazoa" id="GPPI000500-PA"/>
    </source>
</evidence>
<keyword evidence="4 6" id="KW-0808">Transferase</keyword>
<dbReference type="NCBIfam" id="NF010925">
    <property type="entry name" value="PRK14345.1"/>
    <property type="match status" value="1"/>
</dbReference>
<evidence type="ECO:0000256" key="7">
    <source>
        <dbReference type="PIRSR" id="PIRSR016262-1"/>
    </source>
</evidence>
<dbReference type="InterPro" id="IPR045864">
    <property type="entry name" value="aa-tRNA-synth_II/BPL/LPL"/>
</dbReference>
<feature type="binding site" evidence="8">
    <location>
        <begin position="83"/>
        <end position="90"/>
    </location>
    <ligand>
        <name>substrate</name>
    </ligand>
</feature>
<feature type="site" description="Lowers pKa of active site Cys" evidence="9">
    <location>
        <position position="147"/>
    </location>
</feature>
<dbReference type="GO" id="GO:0009249">
    <property type="term" value="P:protein lipoylation"/>
    <property type="evidence" value="ECO:0007669"/>
    <property type="project" value="InterPro"/>
</dbReference>
<dbReference type="Gene3D" id="3.30.930.10">
    <property type="entry name" value="Bira Bifunctional Protein, Domain 2"/>
    <property type="match status" value="1"/>
</dbReference>
<comment type="subcellular location">
    <subcellularLocation>
        <location evidence="1 6">Mitochondrion</location>
    </subcellularLocation>
</comment>
<evidence type="ECO:0000259" key="10">
    <source>
        <dbReference type="PROSITE" id="PS51733"/>
    </source>
</evidence>
<feature type="domain" description="BPL/LPL catalytic" evidence="10">
    <location>
        <begin position="39"/>
        <end position="220"/>
    </location>
</feature>
<keyword evidence="12" id="KW-1185">Reference proteome</keyword>
<evidence type="ECO:0000256" key="5">
    <source>
        <dbReference type="ARBA" id="ARBA00023315"/>
    </source>
</evidence>
<evidence type="ECO:0000256" key="3">
    <source>
        <dbReference type="ARBA" id="ARBA00007907"/>
    </source>
</evidence>
<accession>A0A1B0AL12</accession>
<dbReference type="FunFam" id="3.30.930.10:FF:000035">
    <property type="entry name" value="Putative lipoyltransferase 2, mitochondrial"/>
    <property type="match status" value="1"/>
</dbReference>
<proteinExistence type="inferred from homology"/>
<feature type="active site" description="Acyl-thioester intermediate" evidence="7">
    <location>
        <position position="181"/>
    </location>
</feature>
<dbReference type="PROSITE" id="PS51733">
    <property type="entry name" value="BPL_LPL_CATALYTIC"/>
    <property type="match status" value="1"/>
</dbReference>
<organism evidence="11 12">
    <name type="scientific">Glossina palpalis gambiensis</name>
    <dbReference type="NCBI Taxonomy" id="67801"/>
    <lineage>
        <taxon>Eukaryota</taxon>
        <taxon>Metazoa</taxon>
        <taxon>Ecdysozoa</taxon>
        <taxon>Arthropoda</taxon>
        <taxon>Hexapoda</taxon>
        <taxon>Insecta</taxon>
        <taxon>Pterygota</taxon>
        <taxon>Neoptera</taxon>
        <taxon>Endopterygota</taxon>
        <taxon>Diptera</taxon>
        <taxon>Brachycera</taxon>
        <taxon>Muscomorpha</taxon>
        <taxon>Hippoboscoidea</taxon>
        <taxon>Glossinidae</taxon>
        <taxon>Glossina</taxon>
    </lineage>
</organism>
<dbReference type="GO" id="GO:0033819">
    <property type="term" value="F:lipoyl(octanoyl) transferase activity"/>
    <property type="evidence" value="ECO:0007669"/>
    <property type="project" value="UniProtKB-EC"/>
</dbReference>
<dbReference type="GO" id="GO:0005739">
    <property type="term" value="C:mitochondrion"/>
    <property type="evidence" value="ECO:0007669"/>
    <property type="project" value="UniProtKB-SubCell"/>
</dbReference>
<dbReference type="EnsemblMetazoa" id="GPPI000500-RA">
    <property type="protein sequence ID" value="GPPI000500-PA"/>
    <property type="gene ID" value="GPPI000500"/>
</dbReference>
<sequence>MTLKSRPLVSVLRIGLINYNTGLQLQKMLSNQSIDHHRWDFHNYLILQEHKPVYTIGIRRQDYIEEDEKRLRKLGAEFYRTNRGGLITFHGPGQLVAYPIIHLQQFTPSMRWYVSALEELIIRTCRELGIAEATRTEHTGIWVKDRKICAIGVHGSRYITTHGIGLNCCTNLKWFEHIVPCGIEGKGVTSLSEQLDRRVTVEESIEVLLKMFAEVFQCQLCEENNNT</sequence>
<feature type="binding site" evidence="8">
    <location>
        <begin position="163"/>
        <end position="165"/>
    </location>
    <ligand>
        <name>substrate</name>
    </ligand>
</feature>